<dbReference type="InterPro" id="IPR013324">
    <property type="entry name" value="RNA_pol_sigma_r3/r4-like"/>
</dbReference>
<dbReference type="CDD" id="cd06171">
    <property type="entry name" value="Sigma70_r4"/>
    <property type="match status" value="1"/>
</dbReference>
<sequence length="211" mass="23466">MTTEIRERVRAGDPDAFAQLFDEHARAVYNHGFRLTADWSTAEEIMAMTFLEAWRLRGRVDAEGGSLLPWLLGIATNTARNFTRGARRRRAALARLSPDDFVVPDFSDDSAGRLDDVERLRAVHAAMGRLRRAEREVISLCVWAGLDYASAAEALGLPVGTVRSRLSRARAKLQRLVADDPGGLKREPARRGGQVEVRRAPASPFDKEADR</sequence>
<dbReference type="InterPro" id="IPR039425">
    <property type="entry name" value="RNA_pol_sigma-70-like"/>
</dbReference>
<reference evidence="8 9" key="1">
    <citation type="submission" date="2017-02" db="EMBL/GenBank/DDBJ databases">
        <authorList>
            <person name="Peterson S.W."/>
        </authorList>
    </citation>
    <scope>NUCLEOTIDE SEQUENCE [LARGE SCALE GENOMIC DNA]</scope>
    <source>
        <strain evidence="8 9">DSM 45154</strain>
    </source>
</reference>
<dbReference type="PANTHER" id="PTHR43133">
    <property type="entry name" value="RNA POLYMERASE ECF-TYPE SIGMA FACTO"/>
    <property type="match status" value="1"/>
</dbReference>
<keyword evidence="2" id="KW-0805">Transcription regulation</keyword>
<accession>A0A1T4Q5S0</accession>
<dbReference type="STRING" id="1122192.SAMN02745673_02055"/>
<dbReference type="Pfam" id="PF04542">
    <property type="entry name" value="Sigma70_r2"/>
    <property type="match status" value="1"/>
</dbReference>
<keyword evidence="4" id="KW-0804">Transcription</keyword>
<dbReference type="InterPro" id="IPR014284">
    <property type="entry name" value="RNA_pol_sigma-70_dom"/>
</dbReference>
<dbReference type="Pfam" id="PF08281">
    <property type="entry name" value="Sigma70_r4_2"/>
    <property type="match status" value="1"/>
</dbReference>
<keyword evidence="9" id="KW-1185">Reference proteome</keyword>
<dbReference type="RefSeq" id="WP_078761405.1">
    <property type="nucleotide sequence ID" value="NZ_FUWS01000005.1"/>
</dbReference>
<dbReference type="NCBIfam" id="TIGR02937">
    <property type="entry name" value="sigma70-ECF"/>
    <property type="match status" value="1"/>
</dbReference>
<dbReference type="InterPro" id="IPR036388">
    <property type="entry name" value="WH-like_DNA-bd_sf"/>
</dbReference>
<dbReference type="Gene3D" id="1.10.1740.10">
    <property type="match status" value="1"/>
</dbReference>
<dbReference type="AlphaFoldDB" id="A0A1T4Q5S0"/>
<feature type="domain" description="RNA polymerase sigma-70 region 2" evidence="6">
    <location>
        <begin position="20"/>
        <end position="89"/>
    </location>
</feature>
<feature type="region of interest" description="Disordered" evidence="5">
    <location>
        <begin position="179"/>
        <end position="211"/>
    </location>
</feature>
<dbReference type="SUPFAM" id="SSF88946">
    <property type="entry name" value="Sigma2 domain of RNA polymerase sigma factors"/>
    <property type="match status" value="1"/>
</dbReference>
<name>A0A1T4Q5S0_9ACTN</name>
<dbReference type="GO" id="GO:0016987">
    <property type="term" value="F:sigma factor activity"/>
    <property type="evidence" value="ECO:0007669"/>
    <property type="project" value="UniProtKB-KW"/>
</dbReference>
<protein>
    <submittedName>
        <fullName evidence="8">RNA polymerase sigma-70 factor, ECF subfamily</fullName>
    </submittedName>
</protein>
<dbReference type="GO" id="GO:0003677">
    <property type="term" value="F:DNA binding"/>
    <property type="evidence" value="ECO:0007669"/>
    <property type="project" value="InterPro"/>
</dbReference>
<feature type="domain" description="RNA polymerase sigma factor 70 region 4 type 2" evidence="7">
    <location>
        <begin position="121"/>
        <end position="173"/>
    </location>
</feature>
<dbReference type="Gene3D" id="1.10.10.10">
    <property type="entry name" value="Winged helix-like DNA-binding domain superfamily/Winged helix DNA-binding domain"/>
    <property type="match status" value="1"/>
</dbReference>
<evidence type="ECO:0000256" key="3">
    <source>
        <dbReference type="ARBA" id="ARBA00023082"/>
    </source>
</evidence>
<keyword evidence="3" id="KW-0731">Sigma factor</keyword>
<evidence type="ECO:0000259" key="7">
    <source>
        <dbReference type="Pfam" id="PF08281"/>
    </source>
</evidence>
<dbReference type="InterPro" id="IPR013249">
    <property type="entry name" value="RNA_pol_sigma70_r4_t2"/>
</dbReference>
<evidence type="ECO:0000313" key="8">
    <source>
        <dbReference type="EMBL" id="SJZ99046.1"/>
    </source>
</evidence>
<gene>
    <name evidence="8" type="ORF">SAMN02745673_02055</name>
</gene>
<dbReference type="InterPro" id="IPR013325">
    <property type="entry name" value="RNA_pol_sigma_r2"/>
</dbReference>
<dbReference type="InterPro" id="IPR007627">
    <property type="entry name" value="RNA_pol_sigma70_r2"/>
</dbReference>
<evidence type="ECO:0000256" key="1">
    <source>
        <dbReference type="ARBA" id="ARBA00010641"/>
    </source>
</evidence>
<comment type="similarity">
    <text evidence="1">Belongs to the sigma-70 factor family. ECF subfamily.</text>
</comment>
<evidence type="ECO:0000259" key="6">
    <source>
        <dbReference type="Pfam" id="PF04542"/>
    </source>
</evidence>
<dbReference type="GO" id="GO:0006352">
    <property type="term" value="P:DNA-templated transcription initiation"/>
    <property type="evidence" value="ECO:0007669"/>
    <property type="project" value="InterPro"/>
</dbReference>
<evidence type="ECO:0000256" key="2">
    <source>
        <dbReference type="ARBA" id="ARBA00023015"/>
    </source>
</evidence>
<evidence type="ECO:0000256" key="4">
    <source>
        <dbReference type="ARBA" id="ARBA00023163"/>
    </source>
</evidence>
<dbReference type="PANTHER" id="PTHR43133:SF25">
    <property type="entry name" value="RNA POLYMERASE SIGMA FACTOR RFAY-RELATED"/>
    <property type="match status" value="1"/>
</dbReference>
<dbReference type="SUPFAM" id="SSF88659">
    <property type="entry name" value="Sigma3 and sigma4 domains of RNA polymerase sigma factors"/>
    <property type="match status" value="1"/>
</dbReference>
<evidence type="ECO:0000256" key="5">
    <source>
        <dbReference type="SAM" id="MobiDB-lite"/>
    </source>
</evidence>
<evidence type="ECO:0000313" key="9">
    <source>
        <dbReference type="Proteomes" id="UP000190637"/>
    </source>
</evidence>
<proteinExistence type="inferred from homology"/>
<dbReference type="OrthoDB" id="5518337at2"/>
<dbReference type="EMBL" id="FUWS01000005">
    <property type="protein sequence ID" value="SJZ99046.1"/>
    <property type="molecule type" value="Genomic_DNA"/>
</dbReference>
<dbReference type="Proteomes" id="UP000190637">
    <property type="component" value="Unassembled WGS sequence"/>
</dbReference>
<organism evidence="8 9">
    <name type="scientific">Marinactinospora thermotolerans DSM 45154</name>
    <dbReference type="NCBI Taxonomy" id="1122192"/>
    <lineage>
        <taxon>Bacteria</taxon>
        <taxon>Bacillati</taxon>
        <taxon>Actinomycetota</taxon>
        <taxon>Actinomycetes</taxon>
        <taxon>Streptosporangiales</taxon>
        <taxon>Nocardiopsidaceae</taxon>
        <taxon>Marinactinospora</taxon>
    </lineage>
</organism>